<feature type="region of interest" description="Disordered" evidence="1">
    <location>
        <begin position="60"/>
        <end position="116"/>
    </location>
</feature>
<keyword evidence="3" id="KW-1185">Reference proteome</keyword>
<feature type="compositionally biased region" description="Polar residues" evidence="1">
    <location>
        <begin position="60"/>
        <end position="72"/>
    </location>
</feature>
<dbReference type="RefSeq" id="WP_077242762.1">
    <property type="nucleotide sequence ID" value="NZ_FXTS01000001.1"/>
</dbReference>
<gene>
    <name evidence="2" type="ORF">BTA35_0202090</name>
</gene>
<dbReference type="STRING" id="966.BTA35_0202090"/>
<dbReference type="EMBL" id="MTSD02000001">
    <property type="protein sequence ID" value="OOV88330.1"/>
    <property type="molecule type" value="Genomic_DNA"/>
</dbReference>
<evidence type="ECO:0000256" key="1">
    <source>
        <dbReference type="SAM" id="MobiDB-lite"/>
    </source>
</evidence>
<dbReference type="AlphaFoldDB" id="A0A1T1HF32"/>
<dbReference type="Proteomes" id="UP000190064">
    <property type="component" value="Unassembled WGS sequence"/>
</dbReference>
<comment type="caution">
    <text evidence="2">The sequence shown here is derived from an EMBL/GenBank/DDBJ whole genome shotgun (WGS) entry which is preliminary data.</text>
</comment>
<evidence type="ECO:0000313" key="2">
    <source>
        <dbReference type="EMBL" id="OOV88330.1"/>
    </source>
</evidence>
<name>A0A1T1HF32_OCELI</name>
<protein>
    <submittedName>
        <fullName evidence="2">Uncharacterized protein</fullName>
    </submittedName>
</protein>
<accession>A0A1T1HF32</accession>
<organism evidence="2 3">
    <name type="scientific">Oceanospirillum linum</name>
    <dbReference type="NCBI Taxonomy" id="966"/>
    <lineage>
        <taxon>Bacteria</taxon>
        <taxon>Pseudomonadati</taxon>
        <taxon>Pseudomonadota</taxon>
        <taxon>Gammaproteobacteria</taxon>
        <taxon>Oceanospirillales</taxon>
        <taxon>Oceanospirillaceae</taxon>
        <taxon>Oceanospirillum</taxon>
    </lineage>
</organism>
<reference evidence="2" key="1">
    <citation type="submission" date="2017-02" db="EMBL/GenBank/DDBJ databases">
        <title>Draft Genome Sequence of the Salt Water Bacterium Oceanospirillum linum ATCC 11336.</title>
        <authorList>
            <person name="Trachtenberg A.M."/>
            <person name="Carney J.G."/>
            <person name="Linnane J.D."/>
            <person name="Rheaume B.A."/>
            <person name="Pitts N.L."/>
            <person name="Mykles D.L."/>
            <person name="Maclea K.S."/>
        </authorList>
    </citation>
    <scope>NUCLEOTIDE SEQUENCE [LARGE SCALE GENOMIC DNA]</scope>
    <source>
        <strain evidence="2">ATCC 11336</strain>
    </source>
</reference>
<proteinExistence type="predicted"/>
<sequence>MSKSEKDIAKRYKQITDIDKAFPKDLNYLDLLILIERDPKLQALLRQVVLGDEQVQPTTAVSANAATTPSEKTASDVYASDAETDEIQTPPVASPEVSLAPEPEPEPEPEPQNPLLDELQPALNLLNQVEQDADFSDLWLHPDDTQGQTLIRLIATLSQWDQVQELWDRLASRCKTDQRPASADELSILEAALSFYNLTLRSRSAKLSQPETGIAFDHQLHTRATPQGEQINAVWLPGLTNAAGKLQKKPLVRT</sequence>
<evidence type="ECO:0000313" key="3">
    <source>
        <dbReference type="Proteomes" id="UP000190064"/>
    </source>
</evidence>